<keyword evidence="7" id="KW-0007">Acetylation</keyword>
<feature type="coiled-coil region" evidence="16">
    <location>
        <begin position="136"/>
        <end position="248"/>
    </location>
</feature>
<dbReference type="GO" id="GO:0036064">
    <property type="term" value="C:ciliary basal body"/>
    <property type="evidence" value="ECO:0007669"/>
    <property type="project" value="TreeGrafter"/>
</dbReference>
<dbReference type="GO" id="GO:0030992">
    <property type="term" value="C:intraciliary transport particle B"/>
    <property type="evidence" value="ECO:0007669"/>
    <property type="project" value="InterPro"/>
</dbReference>
<keyword evidence="11" id="KW-0966">Cell projection</keyword>
<keyword evidence="9" id="KW-0969">Cilium</keyword>
<evidence type="ECO:0000256" key="6">
    <source>
        <dbReference type="ARBA" id="ARBA00022871"/>
    </source>
</evidence>
<evidence type="ECO:0000313" key="19">
    <source>
        <dbReference type="Proteomes" id="UP001233172"/>
    </source>
</evidence>
<dbReference type="AlphaFoldDB" id="A0AAD8B7M5"/>
<dbReference type="GO" id="GO:0042073">
    <property type="term" value="P:intraciliary transport"/>
    <property type="evidence" value="ECO:0007669"/>
    <property type="project" value="InterPro"/>
</dbReference>
<protein>
    <recommendedName>
        <fullName evidence="14">Intraflagellar transport protein 81 homolog</fullName>
    </recommendedName>
    <alternativeName>
        <fullName evidence="15">Carnitine deficiency-associated protein expressed in ventricle 1</fullName>
    </alternativeName>
</protein>
<dbReference type="GO" id="GO:0030154">
    <property type="term" value="P:cell differentiation"/>
    <property type="evidence" value="ECO:0007669"/>
    <property type="project" value="UniProtKB-KW"/>
</dbReference>
<evidence type="ECO:0000256" key="7">
    <source>
        <dbReference type="ARBA" id="ARBA00022990"/>
    </source>
</evidence>
<evidence type="ECO:0000256" key="2">
    <source>
        <dbReference type="ARBA" id="ARBA00022490"/>
    </source>
</evidence>
<accession>A0AAD8B7M5</accession>
<dbReference type="PANTHER" id="PTHR15614">
    <property type="entry name" value="INTRAFLAGELLAR TRANSPORT PROTEIN 81 HOMOLOG"/>
    <property type="match status" value="1"/>
</dbReference>
<evidence type="ECO:0000256" key="14">
    <source>
        <dbReference type="ARBA" id="ARBA00073058"/>
    </source>
</evidence>
<keyword evidence="2" id="KW-0963">Cytoplasm</keyword>
<evidence type="ECO:0000256" key="11">
    <source>
        <dbReference type="ARBA" id="ARBA00023273"/>
    </source>
</evidence>
<comment type="caution">
    <text evidence="18">The sequence shown here is derived from an EMBL/GenBank/DDBJ whole genome shotgun (WGS) entry which is preliminary data.</text>
</comment>
<evidence type="ECO:0000256" key="8">
    <source>
        <dbReference type="ARBA" id="ARBA00023054"/>
    </source>
</evidence>
<dbReference type="FunFam" id="1.10.418.70:FF:000001">
    <property type="entry name" value="Intraflagellar transport protein 81 homolog"/>
    <property type="match status" value="1"/>
</dbReference>
<comment type="subcellular location">
    <subcellularLocation>
        <location evidence="1">Cytoplasm</location>
        <location evidence="1">Cytoskeleton</location>
        <location evidence="1">Cilium basal body</location>
    </subcellularLocation>
</comment>
<evidence type="ECO:0000256" key="5">
    <source>
        <dbReference type="ARBA" id="ARBA00022794"/>
    </source>
</evidence>
<dbReference type="InterPro" id="IPR029600">
    <property type="entry name" value="IFT81"/>
</dbReference>
<organism evidence="18 19">
    <name type="scientific">Biomphalaria pfeifferi</name>
    <name type="common">Bloodfluke planorb</name>
    <name type="synonym">Freshwater snail</name>
    <dbReference type="NCBI Taxonomy" id="112525"/>
    <lineage>
        <taxon>Eukaryota</taxon>
        <taxon>Metazoa</taxon>
        <taxon>Spiralia</taxon>
        <taxon>Lophotrochozoa</taxon>
        <taxon>Mollusca</taxon>
        <taxon>Gastropoda</taxon>
        <taxon>Heterobranchia</taxon>
        <taxon>Euthyneura</taxon>
        <taxon>Panpulmonata</taxon>
        <taxon>Hygrophila</taxon>
        <taxon>Lymnaeoidea</taxon>
        <taxon>Planorbidae</taxon>
        <taxon>Biomphalaria</taxon>
    </lineage>
</organism>
<evidence type="ECO:0000256" key="3">
    <source>
        <dbReference type="ARBA" id="ARBA00022553"/>
    </source>
</evidence>
<gene>
    <name evidence="18" type="ORF">Bpfe_021034</name>
</gene>
<feature type="coiled-coil region" evidence="16">
    <location>
        <begin position="357"/>
        <end position="447"/>
    </location>
</feature>
<keyword evidence="3" id="KW-0597">Phosphoprotein</keyword>
<dbReference type="Proteomes" id="UP001233172">
    <property type="component" value="Unassembled WGS sequence"/>
</dbReference>
<sequence length="733" mass="85439">MKFIVQELNKEPFSKSYNLISFDSLEPLQLLQVLNDVLAVIDPKQKMDLREEAPDQTAVRIFQILRVLKYKPPDHVNMSQFRAGIVQGEKPIIFPILEWLLQKVPELQKRAYLAKFLVKIDIPAEIMQDEEVNAIYVQYEELMEQFKEMHKQSEQLKNSGFNTAEIRKDITNMEEEKEQLIKRIERLRRKVESHPNSQKMMAVAKNLRVERDREKRLAAQKQEQQTNITHLDQRIKRLEAQLRDMRQASVGATPSTMIQKLEEESRTNSFIVKEQLPKDIAQRKKMIQNLQKVVSVPAMGHSDLEELNAKITELNAEVNQLIEKRMKSGDPADEKLSLFRQQAAIIAHKKQAAAETLRAIRDEFNHVQAEVEQKREVVNTAEGAEVLKGEDFKRYVNKLRSKSTIYKKKRAELAELRAESGVLTRTEEILKQRCDLINRQLSVLEKKKGVSGYRETQEELEKVSSIKSEFDEMKGRTLDDMSEMVRRLHAEIADRRNTLAPILREIRPLREKVRELTPDYDNKKQVYERQQAGYDSNMSKLEQEVKGYREECRAEESRYHYLNCMMKVLQVQQARVANEMKAYVSSDAQEKKKTFREIYSKKIQEQENLSRGLREKQKMVKDNHEPNMKQMKLWKDLERLLICKKQCLDQCKGQSLSVTNRCEPKPVGVRVAEQPQSTTMALVIVERDLGYNEGGVTWEIWGKGGSWRGALEIQSLGSDQIATYVITSQRPRL</sequence>
<dbReference type="PANTHER" id="PTHR15614:SF2">
    <property type="entry name" value="INTRAFLAGELLAR TRANSPORT PROTEIN 81 HOMOLOG"/>
    <property type="match status" value="1"/>
</dbReference>
<keyword evidence="6" id="KW-0744">Spermatogenesis</keyword>
<dbReference type="GO" id="GO:0007283">
    <property type="term" value="P:spermatogenesis"/>
    <property type="evidence" value="ECO:0007669"/>
    <property type="project" value="UniProtKB-KW"/>
</dbReference>
<evidence type="ECO:0000256" key="16">
    <source>
        <dbReference type="SAM" id="Coils"/>
    </source>
</evidence>
<evidence type="ECO:0000256" key="15">
    <source>
        <dbReference type="ARBA" id="ARBA00079903"/>
    </source>
</evidence>
<dbReference type="InterPro" id="IPR043016">
    <property type="entry name" value="IFT81_N_sf"/>
</dbReference>
<proteinExistence type="inferred from homology"/>
<dbReference type="Pfam" id="PF18383">
    <property type="entry name" value="IFT81_CH"/>
    <property type="match status" value="1"/>
</dbReference>
<keyword evidence="8 16" id="KW-0175">Coiled coil</keyword>
<evidence type="ECO:0000259" key="17">
    <source>
        <dbReference type="Pfam" id="PF18383"/>
    </source>
</evidence>
<keyword evidence="10" id="KW-0206">Cytoskeleton</keyword>
<dbReference type="GO" id="GO:0060271">
    <property type="term" value="P:cilium assembly"/>
    <property type="evidence" value="ECO:0007669"/>
    <property type="project" value="InterPro"/>
</dbReference>
<evidence type="ECO:0000256" key="9">
    <source>
        <dbReference type="ARBA" id="ARBA00023069"/>
    </source>
</evidence>
<dbReference type="InterPro" id="IPR041146">
    <property type="entry name" value="IFT81_CH"/>
</dbReference>
<evidence type="ECO:0000256" key="1">
    <source>
        <dbReference type="ARBA" id="ARBA00004120"/>
    </source>
</evidence>
<evidence type="ECO:0000256" key="10">
    <source>
        <dbReference type="ARBA" id="ARBA00023212"/>
    </source>
</evidence>
<reference evidence="18" key="1">
    <citation type="journal article" date="2023" name="PLoS Negl. Trop. Dis.">
        <title>A genome sequence for Biomphalaria pfeifferi, the major vector snail for the human-infecting parasite Schistosoma mansoni.</title>
        <authorList>
            <person name="Bu L."/>
            <person name="Lu L."/>
            <person name="Laidemitt M.R."/>
            <person name="Zhang S.M."/>
            <person name="Mutuku M."/>
            <person name="Mkoji G."/>
            <person name="Steinauer M."/>
            <person name="Loker E.S."/>
        </authorList>
    </citation>
    <scope>NUCLEOTIDE SEQUENCE</scope>
    <source>
        <strain evidence="18">KasaAsao</strain>
    </source>
</reference>
<evidence type="ECO:0000256" key="12">
    <source>
        <dbReference type="ARBA" id="ARBA00043983"/>
    </source>
</evidence>
<comment type="similarity">
    <text evidence="12">Belongs to the IFT81 family.</text>
</comment>
<dbReference type="Gene3D" id="1.10.418.70">
    <property type="entry name" value="Intraflagellar transport protein 81, N-terminal domain"/>
    <property type="match status" value="1"/>
</dbReference>
<dbReference type="EMBL" id="JASAOG010000125">
    <property type="protein sequence ID" value="KAK0049498.1"/>
    <property type="molecule type" value="Genomic_DNA"/>
</dbReference>
<feature type="domain" description="IFT81 calponin homology" evidence="17">
    <location>
        <begin position="1"/>
        <end position="121"/>
    </location>
</feature>
<evidence type="ECO:0000256" key="13">
    <source>
        <dbReference type="ARBA" id="ARBA00055755"/>
    </source>
</evidence>
<reference evidence="18" key="2">
    <citation type="submission" date="2023-04" db="EMBL/GenBank/DDBJ databases">
        <authorList>
            <person name="Bu L."/>
            <person name="Lu L."/>
            <person name="Laidemitt M.R."/>
            <person name="Zhang S.M."/>
            <person name="Mutuku M."/>
            <person name="Mkoji G."/>
            <person name="Steinauer M."/>
            <person name="Loker E.S."/>
        </authorList>
    </citation>
    <scope>NUCLEOTIDE SEQUENCE</scope>
    <source>
        <strain evidence="18">KasaAsao</strain>
        <tissue evidence="18">Whole Snail</tissue>
    </source>
</reference>
<feature type="coiled-coil region" evidence="16">
    <location>
        <begin position="524"/>
        <end position="558"/>
    </location>
</feature>
<keyword evidence="5" id="KW-0970">Cilium biogenesis/degradation</keyword>
<evidence type="ECO:0000313" key="18">
    <source>
        <dbReference type="EMBL" id="KAK0049498.1"/>
    </source>
</evidence>
<dbReference type="GO" id="GO:0015631">
    <property type="term" value="F:tubulin binding"/>
    <property type="evidence" value="ECO:0007669"/>
    <property type="project" value="InterPro"/>
</dbReference>
<keyword evidence="19" id="KW-1185">Reference proteome</keyword>
<comment type="function">
    <text evidence="13">Component of the intraflagellar transport (IFT) complex B: together with IFT74, forms a tubulin-binding module that specifically mediates transport of tubulin within the cilium. Binds tubulin via its CH (calponin-homology)-like region. Required for ciliogenesis. Required for proper regulation of SHH signaling. Plays an important role during spermatogenesis by modulating the assembly and elongation of the sperm flagella.</text>
</comment>
<name>A0AAD8B7M5_BIOPF</name>
<keyword evidence="4" id="KW-0221">Differentiation</keyword>
<evidence type="ECO:0000256" key="4">
    <source>
        <dbReference type="ARBA" id="ARBA00022782"/>
    </source>
</evidence>